<comment type="caution">
    <text evidence="1">The sequence shown here is derived from an EMBL/GenBank/DDBJ whole genome shotgun (WGS) entry which is preliminary data.</text>
</comment>
<gene>
    <name evidence="1" type="ORF">ACFQRL_06075</name>
</gene>
<proteinExistence type="predicted"/>
<dbReference type="EMBL" id="JBHTBE010000001">
    <property type="protein sequence ID" value="MFC7268520.1"/>
    <property type="molecule type" value="Genomic_DNA"/>
</dbReference>
<accession>A0ABW2HDF7</accession>
<dbReference type="Proteomes" id="UP001596507">
    <property type="component" value="Unassembled WGS sequence"/>
</dbReference>
<evidence type="ECO:0000313" key="1">
    <source>
        <dbReference type="EMBL" id="MFC7268520.1"/>
    </source>
</evidence>
<keyword evidence="2" id="KW-1185">Reference proteome</keyword>
<evidence type="ECO:0000313" key="2">
    <source>
        <dbReference type="Proteomes" id="UP001596507"/>
    </source>
</evidence>
<protein>
    <submittedName>
        <fullName evidence="1">Uncharacterized protein</fullName>
    </submittedName>
</protein>
<organism evidence="1 2">
    <name type="scientific">Microbacterium fluvii</name>
    <dbReference type="NCBI Taxonomy" id="415215"/>
    <lineage>
        <taxon>Bacteria</taxon>
        <taxon>Bacillati</taxon>
        <taxon>Actinomycetota</taxon>
        <taxon>Actinomycetes</taxon>
        <taxon>Micrococcales</taxon>
        <taxon>Microbacteriaceae</taxon>
        <taxon>Microbacterium</taxon>
    </lineage>
</organism>
<dbReference type="RefSeq" id="WP_262873415.1">
    <property type="nucleotide sequence ID" value="NZ_BAABKW010000002.1"/>
</dbReference>
<name>A0ABW2HDF7_9MICO</name>
<sequence length="57" mass="5294">MDTTAIRTRVMAGIAAVLLAAGLGIVAAVANAGSAGADERVGGQGGGAHSGAAFIAE</sequence>
<reference evidence="2" key="1">
    <citation type="journal article" date="2019" name="Int. J. Syst. Evol. Microbiol.">
        <title>The Global Catalogue of Microorganisms (GCM) 10K type strain sequencing project: providing services to taxonomists for standard genome sequencing and annotation.</title>
        <authorList>
            <consortium name="The Broad Institute Genomics Platform"/>
            <consortium name="The Broad Institute Genome Sequencing Center for Infectious Disease"/>
            <person name="Wu L."/>
            <person name="Ma J."/>
        </authorList>
    </citation>
    <scope>NUCLEOTIDE SEQUENCE [LARGE SCALE GENOMIC DNA]</scope>
    <source>
        <strain evidence="2">CGMCC 1.15772</strain>
    </source>
</reference>